<dbReference type="EMBL" id="VJMH01005426">
    <property type="protein sequence ID" value="KAF0696161.1"/>
    <property type="molecule type" value="Genomic_DNA"/>
</dbReference>
<evidence type="ECO:0000313" key="1">
    <source>
        <dbReference type="EMBL" id="KAF0696161.1"/>
    </source>
</evidence>
<reference evidence="1" key="2">
    <citation type="submission" date="2019-06" db="EMBL/GenBank/DDBJ databases">
        <title>Genomics analysis of Aphanomyces spp. identifies a new class of oomycete effector associated with host adaptation.</title>
        <authorList>
            <person name="Gaulin E."/>
        </authorList>
    </citation>
    <scope>NUCLEOTIDE SEQUENCE</scope>
    <source>
        <strain evidence="1">CBS 578.67</strain>
    </source>
</reference>
<dbReference type="Proteomes" id="UP000332933">
    <property type="component" value="Unassembled WGS sequence"/>
</dbReference>
<organism evidence="2 3">
    <name type="scientific">Aphanomyces stellatus</name>
    <dbReference type="NCBI Taxonomy" id="120398"/>
    <lineage>
        <taxon>Eukaryota</taxon>
        <taxon>Sar</taxon>
        <taxon>Stramenopiles</taxon>
        <taxon>Oomycota</taxon>
        <taxon>Saprolegniomycetes</taxon>
        <taxon>Saprolegniales</taxon>
        <taxon>Verrucalvaceae</taxon>
        <taxon>Aphanomyces</taxon>
    </lineage>
</organism>
<name>A0A485KX93_9STRA</name>
<dbReference type="InterPro" id="IPR019149">
    <property type="entry name" value="ABHD18"/>
</dbReference>
<proteinExistence type="predicted"/>
<dbReference type="InterPro" id="IPR029058">
    <property type="entry name" value="AB_hydrolase_fold"/>
</dbReference>
<dbReference type="PANTHER" id="PTHR13617">
    <property type="entry name" value="PROTEIN ABHD18"/>
    <property type="match status" value="1"/>
</dbReference>
<dbReference type="PANTHER" id="PTHR13617:SF14">
    <property type="entry name" value="PROTEIN ABHD18"/>
    <property type="match status" value="1"/>
</dbReference>
<dbReference type="Gene3D" id="3.40.50.1820">
    <property type="entry name" value="alpha/beta hydrolase"/>
    <property type="match status" value="1"/>
</dbReference>
<protein>
    <submittedName>
        <fullName evidence="2">Aste57867_13077 protein</fullName>
    </submittedName>
</protein>
<dbReference type="SUPFAM" id="SSF53474">
    <property type="entry name" value="alpha/beta-Hydrolases"/>
    <property type="match status" value="1"/>
</dbReference>
<evidence type="ECO:0000313" key="3">
    <source>
        <dbReference type="Proteomes" id="UP000332933"/>
    </source>
</evidence>
<dbReference type="Pfam" id="PF09752">
    <property type="entry name" value="ABHD18"/>
    <property type="match status" value="1"/>
</dbReference>
<accession>A0A485KX93</accession>
<dbReference type="AlphaFoldDB" id="A0A485KX93"/>
<evidence type="ECO:0000313" key="2">
    <source>
        <dbReference type="EMBL" id="VFT89921.1"/>
    </source>
</evidence>
<dbReference type="EMBL" id="CAADRA010005447">
    <property type="protein sequence ID" value="VFT89921.1"/>
    <property type="molecule type" value="Genomic_DNA"/>
</dbReference>
<sequence>MLHPWTLVSALRRPARLLDRVTSAHHKYLDHVCAALTHHPLFFPQGFFSDGWGDVHIPSILEKRVQDKDKYYIHPIESLELTMLPPPRQRKSKDGKAPEQLAMIAGRFNTTLRDGDLLLPPESQRAYFELVLPEAMLDRSFVSINGRGRSLVILLPGTGEHGCVHRRRNLAEPLARTGIAALVLEGSFYGQRKPAKQKGSKLRRVSDLPILGMTTIEETKSLLLWLSSIVHSTFDTILMQTHRRCVLGGSMGGLHAAMAASLCPFDVGVSSWIAPPSAVPAFTHGLLSLSCNWKSLHERDDLAAIDHLLANHVKHYSSVGAQDEPASVLSTAKTAKEKQAAMAAQVKKRLAAFLSITDIENFPKPRRPDAVIFSQATEDQYIGENAQQWETLRTRWPGAQFRRVTAGHVSGLLFETESFLATIHDVLAVLRQPPMTTLSQQSPQDNP</sequence>
<keyword evidence="3" id="KW-1185">Reference proteome</keyword>
<dbReference type="OrthoDB" id="9987145at2759"/>
<gene>
    <name evidence="2" type="primary">Aste57867_13077</name>
    <name evidence="1" type="ORF">As57867_013029</name>
    <name evidence="2" type="ORF">ASTE57867_13077</name>
</gene>
<reference evidence="2 3" key="1">
    <citation type="submission" date="2019-03" db="EMBL/GenBank/DDBJ databases">
        <authorList>
            <person name="Gaulin E."/>
            <person name="Dumas B."/>
        </authorList>
    </citation>
    <scope>NUCLEOTIDE SEQUENCE [LARGE SCALE GENOMIC DNA]</scope>
    <source>
        <strain evidence="2">CBS 568.67</strain>
    </source>
</reference>